<dbReference type="InterPro" id="IPR009040">
    <property type="entry name" value="Ferritin-like_diiron"/>
</dbReference>
<feature type="domain" description="Ferritin-like diiron" evidence="7">
    <location>
        <begin position="8"/>
        <end position="156"/>
    </location>
</feature>
<keyword evidence="3 5" id="KW-0479">Metal-binding</keyword>
<dbReference type="EnsemblMetazoa" id="XM_019910160.1">
    <property type="protein sequence ID" value="XP_019765719.1"/>
    <property type="gene ID" value="LOC109541188"/>
</dbReference>
<evidence type="ECO:0000256" key="3">
    <source>
        <dbReference type="ARBA" id="ARBA00022723"/>
    </source>
</evidence>
<keyword evidence="6" id="KW-0560">Oxidoreductase</keyword>
<dbReference type="OrthoDB" id="186462at2759"/>
<dbReference type="EnsemblMetazoa" id="XM_019907382.1">
    <property type="protein sequence ID" value="XP_019762941.1"/>
    <property type="gene ID" value="LOC109539557"/>
</dbReference>
<keyword evidence="10" id="KW-1185">Reference proteome</keyword>
<evidence type="ECO:0000256" key="5">
    <source>
        <dbReference type="PIRSR" id="PIRSR601519-1"/>
    </source>
</evidence>
<feature type="binding site" evidence="5">
    <location>
        <position position="63"/>
    </location>
    <ligand>
        <name>Fe cation</name>
        <dbReference type="ChEBI" id="CHEBI:24875"/>
        <label>1</label>
    </ligand>
</feature>
<keyword evidence="4 5" id="KW-0408">Iron</keyword>
<dbReference type="EnsemblMetazoa" id="XM_019910086.1">
    <property type="protein sequence ID" value="XP_019765645.1"/>
    <property type="gene ID" value="LOC109541188"/>
</dbReference>
<dbReference type="EC" id="1.16.3.1" evidence="6"/>
<dbReference type="InterPro" id="IPR008331">
    <property type="entry name" value="Ferritin_DPS_dom"/>
</dbReference>
<dbReference type="InterPro" id="IPR009078">
    <property type="entry name" value="Ferritin-like_SF"/>
</dbReference>
<evidence type="ECO:0000313" key="10">
    <source>
        <dbReference type="Proteomes" id="UP000019118"/>
    </source>
</evidence>
<gene>
    <name evidence="9" type="primary">109541188</name>
</gene>
<proteinExistence type="evidence at transcript level"/>
<dbReference type="EnsemblMetazoa" id="XM_019907373.1">
    <property type="protein sequence ID" value="XP_019762932.1"/>
    <property type="gene ID" value="LOC109539557"/>
</dbReference>
<dbReference type="EMBL" id="BT128669">
    <property type="protein sequence ID" value="AEE63626.1"/>
    <property type="molecule type" value="mRNA"/>
</dbReference>
<dbReference type="Proteomes" id="UP000019118">
    <property type="component" value="Unassembled WGS sequence"/>
</dbReference>
<feature type="binding site" evidence="5">
    <location>
        <position position="60"/>
    </location>
    <ligand>
        <name>Fe cation</name>
        <dbReference type="ChEBI" id="CHEBI:24875"/>
        <label>1</label>
    </ligand>
</feature>
<dbReference type="CDD" id="cd01056">
    <property type="entry name" value="Euk_Ferritin"/>
    <property type="match status" value="1"/>
</dbReference>
<dbReference type="AlphaFoldDB" id="J3JZI7"/>
<evidence type="ECO:0000256" key="6">
    <source>
        <dbReference type="RuleBase" id="RU361145"/>
    </source>
</evidence>
<dbReference type="HOGENOM" id="CLU_065681_4_0_1"/>
<dbReference type="Gene3D" id="1.20.1260.10">
    <property type="match status" value="1"/>
</dbReference>
<dbReference type="SUPFAM" id="SSF47240">
    <property type="entry name" value="Ferritin-like"/>
    <property type="match status" value="1"/>
</dbReference>
<sequence>MAQSQVRQNFHKDCEDAINKQINLQLFTSYTFVYMAYHLERDNVALPGFSEIFKYASDAELEHAKRLMNQLNIRGGRIVLMAIEAPEKQEWGTVVEIMQDALELEKRAHEGMLHLHSVASGHQDVNLCHFVGTLMQTQVCYIKNFADAVSGLKRIGEGWELVIYDYQMAPLGYGTDTSSTYN</sequence>
<dbReference type="GO" id="GO:0008198">
    <property type="term" value="F:ferrous iron binding"/>
    <property type="evidence" value="ECO:0007669"/>
    <property type="project" value="TreeGrafter"/>
</dbReference>
<evidence type="ECO:0000256" key="1">
    <source>
        <dbReference type="ARBA" id="ARBA00007513"/>
    </source>
</evidence>
<feature type="binding site" evidence="5">
    <location>
        <position position="138"/>
    </location>
    <ligand>
        <name>Fe cation</name>
        <dbReference type="ChEBI" id="CHEBI:24875"/>
        <label>1</label>
    </ligand>
</feature>
<evidence type="ECO:0000256" key="4">
    <source>
        <dbReference type="ARBA" id="ARBA00023004"/>
    </source>
</evidence>
<evidence type="ECO:0000313" key="8">
    <source>
        <dbReference type="EMBL" id="AEE63626.1"/>
    </source>
</evidence>
<dbReference type="GO" id="GO:0006879">
    <property type="term" value="P:intracellular iron ion homeostasis"/>
    <property type="evidence" value="ECO:0007669"/>
    <property type="project" value="UniProtKB-KW"/>
</dbReference>
<dbReference type="FunFam" id="1.20.1260.10:FF:000002">
    <property type="entry name" value="Ferritin, mitochondrial"/>
    <property type="match status" value="1"/>
</dbReference>
<evidence type="ECO:0000313" key="9">
    <source>
        <dbReference type="EnsemblMetazoa" id="XP_019762833.1"/>
    </source>
</evidence>
<dbReference type="GO" id="GO:0008199">
    <property type="term" value="F:ferric iron binding"/>
    <property type="evidence" value="ECO:0007669"/>
    <property type="project" value="InterPro"/>
</dbReference>
<comment type="similarity">
    <text evidence="1 6">Belongs to the ferritin family.</text>
</comment>
<dbReference type="GO" id="GO:0006826">
    <property type="term" value="P:iron ion transport"/>
    <property type="evidence" value="ECO:0007669"/>
    <property type="project" value="InterPro"/>
</dbReference>
<reference evidence="8" key="1">
    <citation type="journal article" date="2012" name="Insect Biochem. Mol. Biol.">
        <title>Transcriptome and full-length cDNA resources for the mountain pine beetle, Dendroctonus ponderosae Hopkins, a major insect pest of pine forests.</title>
        <authorList>
            <person name="Keeling C.I."/>
            <person name="Henderson H."/>
            <person name="Li M."/>
            <person name="Yuen M."/>
            <person name="Clark E.L."/>
            <person name="Fraser J.D."/>
            <person name="Huber D.P."/>
            <person name="Liao N.Y."/>
            <person name="Roderick Docking T."/>
            <person name="Birol I."/>
            <person name="Chan S.K."/>
            <person name="Taylor G.A."/>
            <person name="Palmquist D."/>
            <person name="Jones S.J."/>
            <person name="Bohlmann J."/>
        </authorList>
    </citation>
    <scope>NUCLEOTIDE SEQUENCE</scope>
    <source>
        <tissue evidence="8">Midgut and adhering fatbody of emerged adults of both sexes 1</tissue>
    </source>
</reference>
<dbReference type="EnsemblMetazoa" id="XM_019907274.1">
    <property type="protein sequence ID" value="XP_019762833.1"/>
    <property type="gene ID" value="LOC109539492"/>
</dbReference>
<dbReference type="GO" id="GO:0005737">
    <property type="term" value="C:cytoplasm"/>
    <property type="evidence" value="ECO:0007669"/>
    <property type="project" value="TreeGrafter"/>
</dbReference>
<comment type="function">
    <text evidence="6">Stores iron in a soluble, non-toxic, readily available form. Important for iron homeostasis. Iron is taken up in the ferrous form and deposited as ferric hydroxides after oxidation.</text>
</comment>
<comment type="catalytic activity">
    <reaction evidence="6">
        <text>4 Fe(2+) + O2 + 4 H(+) = 4 Fe(3+) + 2 H2O</text>
        <dbReference type="Rhea" id="RHEA:11148"/>
        <dbReference type="ChEBI" id="CHEBI:15377"/>
        <dbReference type="ChEBI" id="CHEBI:15378"/>
        <dbReference type="ChEBI" id="CHEBI:15379"/>
        <dbReference type="ChEBI" id="CHEBI:29033"/>
        <dbReference type="ChEBI" id="CHEBI:29034"/>
        <dbReference type="EC" id="1.16.3.1"/>
    </reaction>
</comment>
<reference evidence="9" key="3">
    <citation type="submission" date="2024-08" db="UniProtKB">
        <authorList>
            <consortium name="EnsemblMetazoa"/>
        </authorList>
    </citation>
    <scope>IDENTIFICATION</scope>
</reference>
<dbReference type="GO" id="GO:0004322">
    <property type="term" value="F:ferroxidase activity"/>
    <property type="evidence" value="ECO:0007669"/>
    <property type="project" value="UniProtKB-EC"/>
</dbReference>
<dbReference type="KEGG" id="dpa:109539492"/>
<reference evidence="10" key="2">
    <citation type="journal article" date="2013" name="Genome Biol.">
        <title>Draft genome of the mountain pine beetle, Dendroctonus ponderosae Hopkins, a major forest pest.</title>
        <authorList>
            <person name="Keeling C.I."/>
            <person name="Yuen M.M."/>
            <person name="Liao N.Y."/>
            <person name="Docking T.R."/>
            <person name="Chan S.K."/>
            <person name="Taylor G.A."/>
            <person name="Palmquist D.L."/>
            <person name="Jackman S.D."/>
            <person name="Nguyen A."/>
            <person name="Li M."/>
            <person name="Henderson H."/>
            <person name="Janes J.K."/>
            <person name="Zhao Y."/>
            <person name="Pandoh P."/>
            <person name="Moore R."/>
            <person name="Sperling F.A."/>
            <person name="Huber D.P."/>
            <person name="Birol I."/>
            <person name="Jones S.J."/>
            <person name="Bohlmann J."/>
        </authorList>
    </citation>
    <scope>NUCLEOTIDE SEQUENCE</scope>
</reference>
<protein>
    <recommendedName>
        <fullName evidence="6">Ferritin</fullName>
        <ecNumber evidence="6">1.16.3.1</ecNumber>
    </recommendedName>
</protein>
<keyword evidence="2 6" id="KW-0409">Iron storage</keyword>
<organism evidence="8">
    <name type="scientific">Dendroctonus ponderosae</name>
    <name type="common">Mountain pine beetle</name>
    <dbReference type="NCBI Taxonomy" id="77166"/>
    <lineage>
        <taxon>Eukaryota</taxon>
        <taxon>Metazoa</taxon>
        <taxon>Ecdysozoa</taxon>
        <taxon>Arthropoda</taxon>
        <taxon>Hexapoda</taxon>
        <taxon>Insecta</taxon>
        <taxon>Pterygota</taxon>
        <taxon>Neoptera</taxon>
        <taxon>Endopterygota</taxon>
        <taxon>Coleoptera</taxon>
        <taxon>Polyphaga</taxon>
        <taxon>Cucujiformia</taxon>
        <taxon>Curculionidae</taxon>
        <taxon>Scolytinae</taxon>
        <taxon>Dendroctonus</taxon>
    </lineage>
</organism>
<dbReference type="EnsemblMetazoa" id="XM_019907391.1">
    <property type="protein sequence ID" value="XP_019762950.1"/>
    <property type="gene ID" value="LOC109539557"/>
</dbReference>
<dbReference type="InterPro" id="IPR012347">
    <property type="entry name" value="Ferritin-like"/>
</dbReference>
<dbReference type="PANTHER" id="PTHR11431">
    <property type="entry name" value="FERRITIN"/>
    <property type="match status" value="1"/>
</dbReference>
<dbReference type="PANTHER" id="PTHR11431:SF75">
    <property type="entry name" value="FERRITIN"/>
    <property type="match status" value="1"/>
</dbReference>
<dbReference type="Pfam" id="PF00210">
    <property type="entry name" value="Ferritin"/>
    <property type="match status" value="1"/>
</dbReference>
<evidence type="ECO:0000259" key="7">
    <source>
        <dbReference type="PROSITE" id="PS50905"/>
    </source>
</evidence>
<evidence type="ECO:0000256" key="2">
    <source>
        <dbReference type="ARBA" id="ARBA00022434"/>
    </source>
</evidence>
<accession>J3JZI7</accession>
<dbReference type="InterPro" id="IPR001519">
    <property type="entry name" value="Ferritin"/>
</dbReference>
<dbReference type="PROSITE" id="PS50905">
    <property type="entry name" value="FERRITIN_LIKE"/>
    <property type="match status" value="1"/>
</dbReference>
<feature type="binding site" evidence="5">
    <location>
        <position position="105"/>
    </location>
    <ligand>
        <name>Fe cation</name>
        <dbReference type="ChEBI" id="CHEBI:24875"/>
        <label>1</label>
    </ligand>
</feature>
<name>J3JZI7_DENPD</name>
<dbReference type="EnsemblMetazoa" id="XM_019910013.1">
    <property type="protein sequence ID" value="XP_019765572.1"/>
    <property type="gene ID" value="LOC109541188"/>
</dbReference>